<dbReference type="EMBL" id="JMSN01000010">
    <property type="protein sequence ID" value="KDN52452.1"/>
    <property type="molecule type" value="Genomic_DNA"/>
</dbReference>
<feature type="transmembrane region" description="Helical" evidence="2">
    <location>
        <begin position="351"/>
        <end position="372"/>
    </location>
</feature>
<gene>
    <name evidence="3" type="ORF">K437DRAFT_6325</name>
</gene>
<organism evidence="3 4">
    <name type="scientific">Tilletiaria anomala (strain ATCC 24038 / CBS 436.72 / UBC 951)</name>
    <dbReference type="NCBI Taxonomy" id="1037660"/>
    <lineage>
        <taxon>Eukaryota</taxon>
        <taxon>Fungi</taxon>
        <taxon>Dikarya</taxon>
        <taxon>Basidiomycota</taxon>
        <taxon>Ustilaginomycotina</taxon>
        <taxon>Exobasidiomycetes</taxon>
        <taxon>Georgefischeriales</taxon>
        <taxon>Tilletiariaceae</taxon>
        <taxon>Tilletiaria</taxon>
    </lineage>
</organism>
<feature type="compositionally biased region" description="Basic and acidic residues" evidence="1">
    <location>
        <begin position="587"/>
        <end position="604"/>
    </location>
</feature>
<proteinExistence type="predicted"/>
<evidence type="ECO:0000256" key="1">
    <source>
        <dbReference type="SAM" id="MobiDB-lite"/>
    </source>
</evidence>
<feature type="transmembrane region" description="Helical" evidence="2">
    <location>
        <begin position="299"/>
        <end position="318"/>
    </location>
</feature>
<feature type="transmembrane region" description="Helical" evidence="2">
    <location>
        <begin position="230"/>
        <end position="255"/>
    </location>
</feature>
<feature type="compositionally biased region" description="Low complexity" evidence="1">
    <location>
        <begin position="503"/>
        <end position="519"/>
    </location>
</feature>
<evidence type="ECO:0008006" key="5">
    <source>
        <dbReference type="Google" id="ProtNLM"/>
    </source>
</evidence>
<keyword evidence="2" id="KW-1133">Transmembrane helix</keyword>
<feature type="region of interest" description="Disordered" evidence="1">
    <location>
        <begin position="765"/>
        <end position="808"/>
    </location>
</feature>
<dbReference type="OMA" id="SFWARHF"/>
<dbReference type="Proteomes" id="UP000027361">
    <property type="component" value="Unassembled WGS sequence"/>
</dbReference>
<dbReference type="OrthoDB" id="3364886at2759"/>
<feature type="transmembrane region" description="Helical" evidence="2">
    <location>
        <begin position="324"/>
        <end position="342"/>
    </location>
</feature>
<evidence type="ECO:0000256" key="2">
    <source>
        <dbReference type="SAM" id="Phobius"/>
    </source>
</evidence>
<feature type="compositionally biased region" description="Basic and acidic residues" evidence="1">
    <location>
        <begin position="798"/>
        <end position="808"/>
    </location>
</feature>
<feature type="compositionally biased region" description="Low complexity" evidence="1">
    <location>
        <begin position="684"/>
        <end position="722"/>
    </location>
</feature>
<protein>
    <recommendedName>
        <fullName evidence="5">DUF4203 domain-containing protein</fullName>
    </recommendedName>
</protein>
<dbReference type="RefSeq" id="XP_013245245.1">
    <property type="nucleotide sequence ID" value="XM_013389791.1"/>
</dbReference>
<feature type="region of interest" description="Disordered" evidence="1">
    <location>
        <begin position="493"/>
        <end position="725"/>
    </location>
</feature>
<feature type="compositionally biased region" description="Gly residues" evidence="1">
    <location>
        <begin position="638"/>
        <end position="647"/>
    </location>
</feature>
<keyword evidence="2" id="KW-0472">Membrane</keyword>
<keyword evidence="2" id="KW-0812">Transmembrane</keyword>
<name>A0A066WET5_TILAU</name>
<sequence length="808" mass="83705">MAHPLHGIAPMAATIGFDAPPDSTSSSPVTPATPAGIIAGQESKNLLAGNVPLFMNGHSSSDIADVLVAHYTRIVNVGNEYAALPASERMYAGHDSADLANALVKYVKVHPTEGVPRSVKLAISPNAIQGEGMIGSNAWTTWGLRNAVAVPANADGSYTIDGHTFHDAPFSFANTVQSLYWAQIIYCILWILTGTLLLFSGFASFNWLSRAGVRSRSAILPNGKQVKSRAALLAGGIGGCVIGFLFFSFLVTLVLCAVCARSGKAPLAPQAFFALWFAPSLVLGPLLGGHWRVVGRSMAGLLAGVCTVLLVTAVFGIHTLTIRVILLAIFASLFTAPLLLTARNSTVQRHLLGVCTALIGVVTMLTGVALFAPPEDSSAAWLDLWALLFAHDGSATQANAISAWGTPAFKGYIAGGVLGCVIGCALQFFIGAKTGNDAVEEWNDYLGGWTERFVNKSGAAVPGPTGMVESRAGLFEPAPTAWQRVAGLFSDKDQRPASYGRDPPITAGATSAPSAGGAAFTELNPNRRAKSAKARSSAGRNISRGPARFQALARGEKDAEASELSDEHDADDSDDDSYATNIDDSSVDDKKQQQQHKSGERDAVAELNKGNGGLENYRGYALPRPPSYRTDSCASSAGGNGGAGSGLSGTTKASSSSSSDGLSDPSNSGGSEEVHKPLAVYRDSAAVAAPATLPASSAASRPPLSAPSVAPQLQAPQPAGAQTMVPATPSLINAITRIQQAQAQAQAWKESQSLAAKSGENFAPYGMAKIAPSSPTYPKASTASAPAAGNSTGAGFEKWWEKEVAGKK</sequence>
<evidence type="ECO:0000313" key="4">
    <source>
        <dbReference type="Proteomes" id="UP000027361"/>
    </source>
</evidence>
<dbReference type="GeneID" id="25267664"/>
<feature type="transmembrane region" description="Helical" evidence="2">
    <location>
        <begin position="267"/>
        <end position="287"/>
    </location>
</feature>
<dbReference type="InParanoid" id="A0A066WET5"/>
<feature type="transmembrane region" description="Helical" evidence="2">
    <location>
        <begin position="180"/>
        <end position="209"/>
    </location>
</feature>
<keyword evidence="4" id="KW-1185">Reference proteome</keyword>
<feature type="compositionally biased region" description="Acidic residues" evidence="1">
    <location>
        <begin position="561"/>
        <end position="577"/>
    </location>
</feature>
<feature type="compositionally biased region" description="Polar residues" evidence="1">
    <location>
        <begin position="773"/>
        <end position="793"/>
    </location>
</feature>
<comment type="caution">
    <text evidence="3">The sequence shown here is derived from an EMBL/GenBank/DDBJ whole genome shotgun (WGS) entry which is preliminary data.</text>
</comment>
<dbReference type="HOGENOM" id="CLU_020881_0_0_1"/>
<evidence type="ECO:0000313" key="3">
    <source>
        <dbReference type="EMBL" id="KDN52452.1"/>
    </source>
</evidence>
<accession>A0A066WET5</accession>
<dbReference type="AlphaFoldDB" id="A0A066WET5"/>
<reference evidence="3 4" key="1">
    <citation type="submission" date="2014-05" db="EMBL/GenBank/DDBJ databases">
        <title>Draft genome sequence of a rare smut relative, Tilletiaria anomala UBC 951.</title>
        <authorList>
            <consortium name="DOE Joint Genome Institute"/>
            <person name="Toome M."/>
            <person name="Kuo A."/>
            <person name="Henrissat B."/>
            <person name="Lipzen A."/>
            <person name="Tritt A."/>
            <person name="Yoshinaga Y."/>
            <person name="Zane M."/>
            <person name="Barry K."/>
            <person name="Grigoriev I.V."/>
            <person name="Spatafora J.W."/>
            <person name="Aimea M.C."/>
        </authorList>
    </citation>
    <scope>NUCLEOTIDE SEQUENCE [LARGE SCALE GENOMIC DNA]</scope>
    <source>
        <strain evidence="3 4">UBC 951</strain>
    </source>
</reference>
<feature type="compositionally biased region" description="Low complexity" evidence="1">
    <location>
        <begin position="648"/>
        <end position="671"/>
    </location>
</feature>